<dbReference type="SUPFAM" id="SSF53850">
    <property type="entry name" value="Periplasmic binding protein-like II"/>
    <property type="match status" value="1"/>
</dbReference>
<keyword evidence="2" id="KW-0479">Metal-binding</keyword>
<evidence type="ECO:0000313" key="4">
    <source>
        <dbReference type="EMBL" id="GGO02058.1"/>
    </source>
</evidence>
<dbReference type="CDD" id="cd13537">
    <property type="entry name" value="PBP2_YvgL_like"/>
    <property type="match status" value="1"/>
</dbReference>
<gene>
    <name evidence="4" type="primary">modA</name>
    <name evidence="4" type="ORF">GCM10010969_24970</name>
</gene>
<dbReference type="Proteomes" id="UP000606653">
    <property type="component" value="Unassembled WGS sequence"/>
</dbReference>
<dbReference type="InterPro" id="IPR041879">
    <property type="entry name" value="YvgL-like_PBP2"/>
</dbReference>
<keyword evidence="3" id="KW-0732">Signal</keyword>
<keyword evidence="5" id="KW-1185">Reference proteome</keyword>
<dbReference type="Pfam" id="PF13531">
    <property type="entry name" value="SBP_bac_11"/>
    <property type="match status" value="1"/>
</dbReference>
<evidence type="ECO:0000256" key="2">
    <source>
        <dbReference type="ARBA" id="ARBA00022723"/>
    </source>
</evidence>
<comment type="similarity">
    <text evidence="1">Belongs to the bacterial solute-binding protein ModA family.</text>
</comment>
<proteinExistence type="inferred from homology"/>
<name>A0ABQ2L4N8_9BACL</name>
<organism evidence="4 5">
    <name type="scientific">Saccharibacillus kuerlensis</name>
    <dbReference type="NCBI Taxonomy" id="459527"/>
    <lineage>
        <taxon>Bacteria</taxon>
        <taxon>Bacillati</taxon>
        <taxon>Bacillota</taxon>
        <taxon>Bacilli</taxon>
        <taxon>Bacillales</taxon>
        <taxon>Paenibacillaceae</taxon>
        <taxon>Saccharibacillus</taxon>
    </lineage>
</organism>
<dbReference type="InterPro" id="IPR050682">
    <property type="entry name" value="ModA/WtpA"/>
</dbReference>
<evidence type="ECO:0000256" key="3">
    <source>
        <dbReference type="ARBA" id="ARBA00022729"/>
    </source>
</evidence>
<comment type="caution">
    <text evidence="4">The sequence shown here is derived from an EMBL/GenBank/DDBJ whole genome shotgun (WGS) entry which is preliminary data.</text>
</comment>
<sequence>MNKSTETRANVTLIGSRRAGFGTFMLLLILTPLLLSACGAKPTDSAASQAAGGQAGSGGAAEKSVTLTVSAAASLTDALTDIQNRYEAAQPNIKLEFNFGASGALQQQIEQGAPADLFLSASNHNMQALLNAGLIEAEQEKDWLANTLVVVVPVGGSFSAAKIEDLVGETARHVAIGIPDSVPAGRYAQEALTQANLWDSLQHKLVQGKDVRQVLQYVETGNADAGFVYKTDALTSDNVQIAFDVDPDSYSPIHYPIGIVKATKNQEAAHNFYDYLQTPEALDILTEYGFSAAK</sequence>
<dbReference type="InterPro" id="IPR005950">
    <property type="entry name" value="ModA"/>
</dbReference>
<dbReference type="PIRSF" id="PIRSF004846">
    <property type="entry name" value="ModA"/>
    <property type="match status" value="1"/>
</dbReference>
<protein>
    <submittedName>
        <fullName evidence="4">Molybdate ABC transporter substrate-binding protein</fullName>
    </submittedName>
</protein>
<dbReference type="NCBIfam" id="TIGR01256">
    <property type="entry name" value="modA"/>
    <property type="match status" value="1"/>
</dbReference>
<accession>A0ABQ2L4N8</accession>
<evidence type="ECO:0000313" key="5">
    <source>
        <dbReference type="Proteomes" id="UP000606653"/>
    </source>
</evidence>
<reference evidence="5" key="1">
    <citation type="journal article" date="2019" name="Int. J. Syst. Evol. Microbiol.">
        <title>The Global Catalogue of Microorganisms (GCM) 10K type strain sequencing project: providing services to taxonomists for standard genome sequencing and annotation.</title>
        <authorList>
            <consortium name="The Broad Institute Genomics Platform"/>
            <consortium name="The Broad Institute Genome Sequencing Center for Infectious Disease"/>
            <person name="Wu L."/>
            <person name="Ma J."/>
        </authorList>
    </citation>
    <scope>NUCLEOTIDE SEQUENCE [LARGE SCALE GENOMIC DNA]</scope>
    <source>
        <strain evidence="5">CGMCC 1.6964</strain>
    </source>
</reference>
<dbReference type="Gene3D" id="3.40.190.10">
    <property type="entry name" value="Periplasmic binding protein-like II"/>
    <property type="match status" value="2"/>
</dbReference>
<dbReference type="PANTHER" id="PTHR30632:SF0">
    <property type="entry name" value="SULFATE-BINDING PROTEIN"/>
    <property type="match status" value="1"/>
</dbReference>
<dbReference type="PANTHER" id="PTHR30632">
    <property type="entry name" value="MOLYBDATE-BINDING PERIPLASMIC PROTEIN"/>
    <property type="match status" value="1"/>
</dbReference>
<evidence type="ECO:0000256" key="1">
    <source>
        <dbReference type="ARBA" id="ARBA00009175"/>
    </source>
</evidence>
<dbReference type="EMBL" id="BMLN01000006">
    <property type="protein sequence ID" value="GGO02058.1"/>
    <property type="molecule type" value="Genomic_DNA"/>
</dbReference>